<feature type="compositionally biased region" description="Basic and acidic residues" evidence="1">
    <location>
        <begin position="19"/>
        <end position="34"/>
    </location>
</feature>
<protein>
    <submittedName>
        <fullName evidence="2">Uncharacterized protein</fullName>
    </submittedName>
</protein>
<evidence type="ECO:0000256" key="1">
    <source>
        <dbReference type="SAM" id="MobiDB-lite"/>
    </source>
</evidence>
<gene>
    <name evidence="2" type="ORF">ACFSJD_24860</name>
</gene>
<name>A0ABW4F233_9PSEU</name>
<organism evidence="2 3">
    <name type="scientific">Pseudonocardia yunnanensis</name>
    <dbReference type="NCBI Taxonomy" id="58107"/>
    <lineage>
        <taxon>Bacteria</taxon>
        <taxon>Bacillati</taxon>
        <taxon>Actinomycetota</taxon>
        <taxon>Actinomycetes</taxon>
        <taxon>Pseudonocardiales</taxon>
        <taxon>Pseudonocardiaceae</taxon>
        <taxon>Pseudonocardia</taxon>
    </lineage>
</organism>
<evidence type="ECO:0000313" key="2">
    <source>
        <dbReference type="EMBL" id="MFD1520750.1"/>
    </source>
</evidence>
<dbReference type="EMBL" id="JBHUCO010000030">
    <property type="protein sequence ID" value="MFD1520750.1"/>
    <property type="molecule type" value="Genomic_DNA"/>
</dbReference>
<feature type="region of interest" description="Disordered" evidence="1">
    <location>
        <begin position="1"/>
        <end position="53"/>
    </location>
</feature>
<evidence type="ECO:0000313" key="3">
    <source>
        <dbReference type="Proteomes" id="UP001597114"/>
    </source>
</evidence>
<reference evidence="3" key="1">
    <citation type="journal article" date="2019" name="Int. J. Syst. Evol. Microbiol.">
        <title>The Global Catalogue of Microorganisms (GCM) 10K type strain sequencing project: providing services to taxonomists for standard genome sequencing and annotation.</title>
        <authorList>
            <consortium name="The Broad Institute Genomics Platform"/>
            <consortium name="The Broad Institute Genome Sequencing Center for Infectious Disease"/>
            <person name="Wu L."/>
            <person name="Ma J."/>
        </authorList>
    </citation>
    <scope>NUCLEOTIDE SEQUENCE [LARGE SCALE GENOMIC DNA]</scope>
    <source>
        <strain evidence="3">CCM 7043</strain>
    </source>
</reference>
<sequence length="53" mass="5970">MIFSRRVNGCDHPQLGEIVSHDNSSKDKENRRETIAMPSPKQKSSGPAETFRV</sequence>
<comment type="caution">
    <text evidence="2">The sequence shown here is derived from an EMBL/GenBank/DDBJ whole genome shotgun (WGS) entry which is preliminary data.</text>
</comment>
<accession>A0ABW4F233</accession>
<proteinExistence type="predicted"/>
<dbReference type="Proteomes" id="UP001597114">
    <property type="component" value="Unassembled WGS sequence"/>
</dbReference>
<dbReference type="RefSeq" id="WP_344724441.1">
    <property type="nucleotide sequence ID" value="NZ_BAAAUS010000024.1"/>
</dbReference>
<keyword evidence="3" id="KW-1185">Reference proteome</keyword>